<dbReference type="RefSeq" id="XP_024698747.1">
    <property type="nucleotide sequence ID" value="XM_024855380.1"/>
</dbReference>
<reference evidence="2 3" key="1">
    <citation type="submission" date="2016-12" db="EMBL/GenBank/DDBJ databases">
        <title>The genomes of Aspergillus section Nigri reveals drivers in fungal speciation.</title>
        <authorList>
            <consortium name="DOE Joint Genome Institute"/>
            <person name="Vesth T.C."/>
            <person name="Nybo J."/>
            <person name="Theobald S."/>
            <person name="Brandl J."/>
            <person name="Frisvad J.C."/>
            <person name="Nielsen K.F."/>
            <person name="Lyhne E.K."/>
            <person name="Kogle M.E."/>
            <person name="Kuo A."/>
            <person name="Riley R."/>
            <person name="Clum A."/>
            <person name="Nolan M."/>
            <person name="Lipzen A."/>
            <person name="Salamov A."/>
            <person name="Henrissat B."/>
            <person name="Wiebenga A."/>
            <person name="De Vries R.P."/>
            <person name="Grigoriev I.V."/>
            <person name="Mortensen U.H."/>
            <person name="Andersen M.R."/>
            <person name="Baker S.E."/>
        </authorList>
    </citation>
    <scope>NUCLEOTIDE SEQUENCE [LARGE SCALE GENOMIC DNA]</scope>
    <source>
        <strain evidence="2 3">IBT 23096</strain>
    </source>
</reference>
<dbReference type="Proteomes" id="UP000234275">
    <property type="component" value="Unassembled WGS sequence"/>
</dbReference>
<keyword evidence="3" id="KW-1185">Reference proteome</keyword>
<organism evidence="2 3">
    <name type="scientific">Aspergillus steynii IBT 23096</name>
    <dbReference type="NCBI Taxonomy" id="1392250"/>
    <lineage>
        <taxon>Eukaryota</taxon>
        <taxon>Fungi</taxon>
        <taxon>Dikarya</taxon>
        <taxon>Ascomycota</taxon>
        <taxon>Pezizomycotina</taxon>
        <taxon>Eurotiomycetes</taxon>
        <taxon>Eurotiomycetidae</taxon>
        <taxon>Eurotiales</taxon>
        <taxon>Aspergillaceae</taxon>
        <taxon>Aspergillus</taxon>
        <taxon>Aspergillus subgen. Circumdati</taxon>
    </lineage>
</organism>
<dbReference type="GeneID" id="36563087"/>
<feature type="compositionally biased region" description="Polar residues" evidence="1">
    <location>
        <begin position="205"/>
        <end position="216"/>
    </location>
</feature>
<dbReference type="AlphaFoldDB" id="A0A2I2FS33"/>
<dbReference type="EMBL" id="MSFO01000011">
    <property type="protein sequence ID" value="PLB43445.1"/>
    <property type="molecule type" value="Genomic_DNA"/>
</dbReference>
<evidence type="ECO:0000313" key="2">
    <source>
        <dbReference type="EMBL" id="PLB43445.1"/>
    </source>
</evidence>
<protein>
    <submittedName>
        <fullName evidence="2">Uncharacterized protein</fullName>
    </submittedName>
</protein>
<evidence type="ECO:0000313" key="3">
    <source>
        <dbReference type="Proteomes" id="UP000234275"/>
    </source>
</evidence>
<sequence length="216" mass="23706">MAGFKRGRNMKSMPRSCSSNKPLALCMQPIRNMGSSCVCPKSRIMASHERARASRIAGLQTRCLSRSISIAKEHNLMCTEQSKSTKALTVLLGNHRPEGAHCGDGTGYAEVVEQCSLQSETAKLQGGKMHQPGNESRKIPRSDRLEVYTAMIQAEHQQAVASTTGSIGDVTRKTIWAGVRESRRNKRRNETVDLPRTLNLRDPATSETSTTSNVHA</sequence>
<evidence type="ECO:0000256" key="1">
    <source>
        <dbReference type="SAM" id="MobiDB-lite"/>
    </source>
</evidence>
<name>A0A2I2FS33_9EURO</name>
<feature type="region of interest" description="Disordered" evidence="1">
    <location>
        <begin position="181"/>
        <end position="216"/>
    </location>
</feature>
<dbReference type="VEuPathDB" id="FungiDB:P170DRAFT_77439"/>
<proteinExistence type="predicted"/>
<comment type="caution">
    <text evidence="2">The sequence shown here is derived from an EMBL/GenBank/DDBJ whole genome shotgun (WGS) entry which is preliminary data.</text>
</comment>
<gene>
    <name evidence="2" type="ORF">P170DRAFT_77439</name>
</gene>
<accession>A0A2I2FS33</accession>